<keyword evidence="8" id="KW-0732">Signal</keyword>
<keyword evidence="4" id="KW-0050">Antiport</keyword>
<reference evidence="19" key="1">
    <citation type="submission" date="2021-05" db="EMBL/GenBank/DDBJ databases">
        <authorList>
            <person name="Alioto T."/>
            <person name="Alioto T."/>
            <person name="Gomez Garrido J."/>
        </authorList>
    </citation>
    <scope>NUCLEOTIDE SEQUENCE</scope>
</reference>
<keyword evidence="9" id="KW-0106">Calcium</keyword>
<feature type="transmembrane region" description="Helical" evidence="17">
    <location>
        <begin position="16"/>
        <end position="34"/>
    </location>
</feature>
<evidence type="ECO:0000256" key="15">
    <source>
        <dbReference type="ARBA" id="ARBA00023136"/>
    </source>
</evidence>
<comment type="similarity">
    <text evidence="2">Belongs to the Ca(2+):cation antiporter (CaCA) (TC 2.A.19) family. SLC24A subfamily.</text>
</comment>
<evidence type="ECO:0000259" key="18">
    <source>
        <dbReference type="Pfam" id="PF01699"/>
    </source>
</evidence>
<dbReference type="InterPro" id="IPR004481">
    <property type="entry name" value="K/Na/Ca-exchanger"/>
</dbReference>
<dbReference type="Gene3D" id="1.20.1420.30">
    <property type="entry name" value="NCX, central ion-binding region"/>
    <property type="match status" value="2"/>
</dbReference>
<dbReference type="EMBL" id="HBUF01209168">
    <property type="protein sequence ID" value="CAG6665029.1"/>
    <property type="molecule type" value="Transcribed_RNA"/>
</dbReference>
<dbReference type="GO" id="GO:0005262">
    <property type="term" value="F:calcium channel activity"/>
    <property type="evidence" value="ECO:0007669"/>
    <property type="project" value="TreeGrafter"/>
</dbReference>
<feature type="domain" description="Sodium/calcium exchanger membrane region" evidence="18">
    <location>
        <begin position="95"/>
        <end position="232"/>
    </location>
</feature>
<dbReference type="EMBL" id="HBUF01361966">
    <property type="protein sequence ID" value="CAG6721304.1"/>
    <property type="molecule type" value="Transcribed_RNA"/>
</dbReference>
<dbReference type="GO" id="GO:0015293">
    <property type="term" value="F:symporter activity"/>
    <property type="evidence" value="ECO:0007669"/>
    <property type="project" value="UniProtKB-KW"/>
</dbReference>
<keyword evidence="16" id="KW-0739">Sodium transport</keyword>
<dbReference type="EMBL" id="HBUF01361965">
    <property type="protein sequence ID" value="CAG6721303.1"/>
    <property type="molecule type" value="Transcribed_RNA"/>
</dbReference>
<evidence type="ECO:0000256" key="5">
    <source>
        <dbReference type="ARBA" id="ARBA00022538"/>
    </source>
</evidence>
<dbReference type="Pfam" id="PF01699">
    <property type="entry name" value="Na_Ca_ex"/>
    <property type="match status" value="2"/>
</dbReference>
<feature type="domain" description="Sodium/calcium exchanger membrane region" evidence="18">
    <location>
        <begin position="339"/>
        <end position="493"/>
    </location>
</feature>
<evidence type="ECO:0000256" key="8">
    <source>
        <dbReference type="ARBA" id="ARBA00022729"/>
    </source>
</evidence>
<evidence type="ECO:0000256" key="17">
    <source>
        <dbReference type="SAM" id="Phobius"/>
    </source>
</evidence>
<dbReference type="AlphaFoldDB" id="A0A8D8VH47"/>
<feature type="transmembrane region" description="Helical" evidence="17">
    <location>
        <begin position="372"/>
        <end position="395"/>
    </location>
</feature>
<feature type="transmembrane region" description="Helical" evidence="17">
    <location>
        <begin position="80"/>
        <end position="104"/>
    </location>
</feature>
<organism evidence="19">
    <name type="scientific">Cacopsylla melanoneura</name>
    <dbReference type="NCBI Taxonomy" id="428564"/>
    <lineage>
        <taxon>Eukaryota</taxon>
        <taxon>Metazoa</taxon>
        <taxon>Ecdysozoa</taxon>
        <taxon>Arthropoda</taxon>
        <taxon>Hexapoda</taxon>
        <taxon>Insecta</taxon>
        <taxon>Pterygota</taxon>
        <taxon>Neoptera</taxon>
        <taxon>Paraneoptera</taxon>
        <taxon>Hemiptera</taxon>
        <taxon>Sternorrhyncha</taxon>
        <taxon>Psylloidea</taxon>
        <taxon>Psyllidae</taxon>
        <taxon>Psyllinae</taxon>
        <taxon>Cacopsylla</taxon>
    </lineage>
</organism>
<feature type="transmembrane region" description="Helical" evidence="17">
    <location>
        <begin position="480"/>
        <end position="501"/>
    </location>
</feature>
<keyword evidence="11" id="KW-0630">Potassium</keyword>
<evidence type="ECO:0000256" key="13">
    <source>
        <dbReference type="ARBA" id="ARBA00023053"/>
    </source>
</evidence>
<dbReference type="EMBL" id="HBUF01209169">
    <property type="protein sequence ID" value="CAG6665030.1"/>
    <property type="molecule type" value="Transcribed_RNA"/>
</dbReference>
<accession>A0A8D8VH47</accession>
<keyword evidence="3" id="KW-0813">Transport</keyword>
<evidence type="ECO:0000256" key="11">
    <source>
        <dbReference type="ARBA" id="ARBA00022958"/>
    </source>
</evidence>
<feature type="transmembrane region" description="Helical" evidence="17">
    <location>
        <begin position="214"/>
        <end position="231"/>
    </location>
</feature>
<dbReference type="InterPro" id="IPR044880">
    <property type="entry name" value="NCX_ion-bd_dom_sf"/>
</dbReference>
<keyword evidence="7 17" id="KW-0812">Transmembrane</keyword>
<evidence type="ECO:0000256" key="1">
    <source>
        <dbReference type="ARBA" id="ARBA00004141"/>
    </source>
</evidence>
<dbReference type="EMBL" id="HBUF01361964">
    <property type="protein sequence ID" value="CAG6721302.1"/>
    <property type="molecule type" value="Transcribed_RNA"/>
</dbReference>
<evidence type="ECO:0000313" key="19">
    <source>
        <dbReference type="EMBL" id="CAG6721302.1"/>
    </source>
</evidence>
<dbReference type="EMBL" id="HBUF01560663">
    <property type="protein sequence ID" value="CAG6762210.1"/>
    <property type="molecule type" value="Transcribed_RNA"/>
</dbReference>
<dbReference type="EMBL" id="HBUF01560664">
    <property type="protein sequence ID" value="CAG6762211.1"/>
    <property type="molecule type" value="Transcribed_RNA"/>
</dbReference>
<dbReference type="PANTHER" id="PTHR10846:SF73">
    <property type="entry name" value="SODIUM_CALCIUM EXCHANGER MEMBRANE REGION DOMAIN-CONTAINING PROTEIN"/>
    <property type="match status" value="1"/>
</dbReference>
<dbReference type="EMBL" id="HBUF01560662">
    <property type="protein sequence ID" value="CAG6762209.1"/>
    <property type="molecule type" value="Transcribed_RNA"/>
</dbReference>
<evidence type="ECO:0000256" key="7">
    <source>
        <dbReference type="ARBA" id="ARBA00022692"/>
    </source>
</evidence>
<keyword evidence="13" id="KW-0915">Sodium</keyword>
<evidence type="ECO:0000256" key="10">
    <source>
        <dbReference type="ARBA" id="ARBA00022847"/>
    </source>
</evidence>
<feature type="transmembrane region" description="Helical" evidence="17">
    <location>
        <begin position="450"/>
        <end position="468"/>
    </location>
</feature>
<keyword evidence="5" id="KW-0633">Potassium transport</keyword>
<evidence type="ECO:0000256" key="2">
    <source>
        <dbReference type="ARBA" id="ARBA00005364"/>
    </source>
</evidence>
<dbReference type="EMBL" id="HBUF01110425">
    <property type="protein sequence ID" value="CAG6640044.1"/>
    <property type="molecule type" value="Transcribed_RNA"/>
</dbReference>
<keyword evidence="6" id="KW-0109">Calcium transport</keyword>
<dbReference type="EMBL" id="HBUF01110424">
    <property type="protein sequence ID" value="CAG6640043.1"/>
    <property type="molecule type" value="Transcribed_RNA"/>
</dbReference>
<evidence type="ECO:0000256" key="12">
    <source>
        <dbReference type="ARBA" id="ARBA00022989"/>
    </source>
</evidence>
<dbReference type="GO" id="GO:0008273">
    <property type="term" value="F:calcium, potassium:sodium antiporter activity"/>
    <property type="evidence" value="ECO:0007669"/>
    <property type="project" value="TreeGrafter"/>
</dbReference>
<protein>
    <submittedName>
        <fullName evidence="19">Sodium/potassium/calcium exchanger 5</fullName>
    </submittedName>
</protein>
<keyword evidence="10" id="KW-0769">Symport</keyword>
<keyword evidence="15 17" id="KW-0472">Membrane</keyword>
<name>A0A8D8VH47_9HEMI</name>
<sequence length="506" mass="57903">MQTGVRPFRSRKSRKNLFALLIIPYLYFLIAFVYRTFVPSVPNTEDIHETRKLLWVEEEGPNINNTSSASHDFPQINFPFGFVGSILFPTLITGYILLFLAAVCDAYFVPCIDIVCQKLELSNDVAGATLMASGTSSPELFINLIGTFITEGDVGTGTVVGSGVFNMLAVPALCILFCRTQKIRLDYWPLTRDSIIYMFSVLILAFSLQDGKVMWYEALTMVFFYYFYIIVMKYNTLIRRITENLTRQIRRKRWSIWEDGVLWPLIPTTSELRLSKPHLTMAYSCEEVFLLIEDSDFEGWSSRKTLRSKIQWLCMVPLMRILRWTIPPCHYETYQKYVALTFVMCIFWIAVCSYFIAWMITILGSTLEVPDSVMGLTFIAAGMSIPETVSSVIVAGQGQGSMALSNSWGSSTFDILLCLGIPWLIKSTYFPNQPGVDGHYVQISSHGLEYSSFALLLILFLVYSILYFNKFKLDKKIGILFFVMYWIFIGLFVLNELNVIFDFSHP</sequence>
<keyword evidence="12 17" id="KW-1133">Transmembrane helix</keyword>
<evidence type="ECO:0000256" key="6">
    <source>
        <dbReference type="ARBA" id="ARBA00022568"/>
    </source>
</evidence>
<proteinExistence type="inferred from homology"/>
<dbReference type="PANTHER" id="PTHR10846">
    <property type="entry name" value="SODIUM/POTASSIUM/CALCIUM EXCHANGER"/>
    <property type="match status" value="1"/>
</dbReference>
<feature type="transmembrane region" description="Helical" evidence="17">
    <location>
        <begin position="190"/>
        <end position="208"/>
    </location>
</feature>
<evidence type="ECO:0000256" key="16">
    <source>
        <dbReference type="ARBA" id="ARBA00023201"/>
    </source>
</evidence>
<evidence type="ECO:0000256" key="4">
    <source>
        <dbReference type="ARBA" id="ARBA00022449"/>
    </source>
</evidence>
<evidence type="ECO:0000256" key="9">
    <source>
        <dbReference type="ARBA" id="ARBA00022837"/>
    </source>
</evidence>
<dbReference type="EMBL" id="HBUF01209167">
    <property type="protein sequence ID" value="CAG6665028.1"/>
    <property type="molecule type" value="Transcribed_RNA"/>
</dbReference>
<dbReference type="NCBIfam" id="TIGR00367">
    <property type="entry name" value="calcium/sodium antiporter"/>
    <property type="match status" value="1"/>
</dbReference>
<dbReference type="EMBL" id="HBUF01209170">
    <property type="protein sequence ID" value="CAG6665031.1"/>
    <property type="molecule type" value="Transcribed_RNA"/>
</dbReference>
<dbReference type="FunFam" id="1.20.1420.30:FF:000009">
    <property type="entry name" value="sodium/potassium/calcium exchanger 5 isoform X2"/>
    <property type="match status" value="1"/>
</dbReference>
<dbReference type="GO" id="GO:0005886">
    <property type="term" value="C:plasma membrane"/>
    <property type="evidence" value="ECO:0007669"/>
    <property type="project" value="TreeGrafter"/>
</dbReference>
<keyword evidence="14" id="KW-0406">Ion transport</keyword>
<comment type="subcellular location">
    <subcellularLocation>
        <location evidence="1">Membrane</location>
        <topology evidence="1">Multi-pass membrane protein</topology>
    </subcellularLocation>
</comment>
<dbReference type="GO" id="GO:0006874">
    <property type="term" value="P:intracellular calcium ion homeostasis"/>
    <property type="evidence" value="ECO:0007669"/>
    <property type="project" value="TreeGrafter"/>
</dbReference>
<feature type="transmembrane region" description="Helical" evidence="17">
    <location>
        <begin position="337"/>
        <end position="360"/>
    </location>
</feature>
<evidence type="ECO:0000256" key="3">
    <source>
        <dbReference type="ARBA" id="ARBA00022448"/>
    </source>
</evidence>
<evidence type="ECO:0000256" key="14">
    <source>
        <dbReference type="ARBA" id="ARBA00023065"/>
    </source>
</evidence>
<dbReference type="InterPro" id="IPR004837">
    <property type="entry name" value="NaCa_Exmemb"/>
</dbReference>
<feature type="transmembrane region" description="Helical" evidence="17">
    <location>
        <begin position="407"/>
        <end position="425"/>
    </location>
</feature>